<evidence type="ECO:0000313" key="3">
    <source>
        <dbReference type="Proteomes" id="UP001280581"/>
    </source>
</evidence>
<accession>A0AAN6RMB0</accession>
<gene>
    <name evidence="2" type="ORF">GRF29_8g910507</name>
</gene>
<dbReference type="Proteomes" id="UP001280581">
    <property type="component" value="Unassembled WGS sequence"/>
</dbReference>
<feature type="compositionally biased region" description="Pro residues" evidence="1">
    <location>
        <begin position="94"/>
        <end position="119"/>
    </location>
</feature>
<dbReference type="Gene3D" id="2.60.120.10">
    <property type="entry name" value="Jelly Rolls"/>
    <property type="match status" value="1"/>
</dbReference>
<dbReference type="InterPro" id="IPR014710">
    <property type="entry name" value="RmlC-like_jellyroll"/>
</dbReference>
<dbReference type="AlphaFoldDB" id="A0AAN6RMB0"/>
<sequence length="163" mass="18461">MSSQFKRTPSSQKKQLTLHNGARTTSWLIPESRRSVREMQVFHKPDAYSHLPDDQNPLIPPPHWHWYQEEYFTVTQGRFIFTLEGHHQTITPSSPQPITIPPSPATPSSPTPPAPPPAPSKSSSPSPPASSTSVEEEIGGSERFFRNLYCYLDDYIRDYTSIL</sequence>
<feature type="region of interest" description="Disordered" evidence="1">
    <location>
        <begin position="85"/>
        <end position="138"/>
    </location>
</feature>
<name>A0AAN6RMB0_9PLEO</name>
<evidence type="ECO:0000313" key="2">
    <source>
        <dbReference type="EMBL" id="KAK3215724.1"/>
    </source>
</evidence>
<dbReference type="SUPFAM" id="SSF51182">
    <property type="entry name" value="RmlC-like cupins"/>
    <property type="match status" value="1"/>
</dbReference>
<dbReference type="EMBL" id="WVTA01000002">
    <property type="protein sequence ID" value="KAK3215724.1"/>
    <property type="molecule type" value="Genomic_DNA"/>
</dbReference>
<evidence type="ECO:0000256" key="1">
    <source>
        <dbReference type="SAM" id="MobiDB-lite"/>
    </source>
</evidence>
<proteinExistence type="predicted"/>
<reference evidence="2 3" key="1">
    <citation type="submission" date="2021-02" db="EMBL/GenBank/DDBJ databases">
        <title>Genome assembly of Pseudopithomyces chartarum.</title>
        <authorList>
            <person name="Jauregui R."/>
            <person name="Singh J."/>
            <person name="Voisey C."/>
        </authorList>
    </citation>
    <scope>NUCLEOTIDE SEQUENCE [LARGE SCALE GENOMIC DNA]</scope>
    <source>
        <strain evidence="2 3">AGR01</strain>
    </source>
</reference>
<feature type="region of interest" description="Disordered" evidence="1">
    <location>
        <begin position="1"/>
        <end position="30"/>
    </location>
</feature>
<feature type="compositionally biased region" description="Polar residues" evidence="1">
    <location>
        <begin position="1"/>
        <end position="27"/>
    </location>
</feature>
<organism evidence="2 3">
    <name type="scientific">Pseudopithomyces chartarum</name>
    <dbReference type="NCBI Taxonomy" id="1892770"/>
    <lineage>
        <taxon>Eukaryota</taxon>
        <taxon>Fungi</taxon>
        <taxon>Dikarya</taxon>
        <taxon>Ascomycota</taxon>
        <taxon>Pezizomycotina</taxon>
        <taxon>Dothideomycetes</taxon>
        <taxon>Pleosporomycetidae</taxon>
        <taxon>Pleosporales</taxon>
        <taxon>Massarineae</taxon>
        <taxon>Didymosphaeriaceae</taxon>
        <taxon>Pseudopithomyces</taxon>
    </lineage>
</organism>
<feature type="compositionally biased region" description="Low complexity" evidence="1">
    <location>
        <begin position="120"/>
        <end position="133"/>
    </location>
</feature>
<comment type="caution">
    <text evidence="2">The sequence shown here is derived from an EMBL/GenBank/DDBJ whole genome shotgun (WGS) entry which is preliminary data.</text>
</comment>
<protein>
    <submittedName>
        <fullName evidence="2">Uncharacterized protein</fullName>
    </submittedName>
</protein>
<dbReference type="InterPro" id="IPR011051">
    <property type="entry name" value="RmlC_Cupin_sf"/>
</dbReference>
<keyword evidence="3" id="KW-1185">Reference proteome</keyword>